<protein>
    <submittedName>
        <fullName evidence="2">Uncharacterized protein</fullName>
    </submittedName>
</protein>
<evidence type="ECO:0000313" key="2">
    <source>
        <dbReference type="EMBL" id="OLQ07057.1"/>
    </source>
</evidence>
<feature type="compositionally biased region" description="Polar residues" evidence="1">
    <location>
        <begin position="1"/>
        <end position="14"/>
    </location>
</feature>
<reference evidence="2 3" key="1">
    <citation type="submission" date="2016-02" db="EMBL/GenBank/DDBJ databases">
        <title>Genome analysis of coral dinoflagellate symbionts highlights evolutionary adaptations to a symbiotic lifestyle.</title>
        <authorList>
            <person name="Aranda M."/>
            <person name="Li Y."/>
            <person name="Liew Y.J."/>
            <person name="Baumgarten S."/>
            <person name="Simakov O."/>
            <person name="Wilson M."/>
            <person name="Piel J."/>
            <person name="Ashoor H."/>
            <person name="Bougouffa S."/>
            <person name="Bajic V.B."/>
            <person name="Ryu T."/>
            <person name="Ravasi T."/>
            <person name="Bayer T."/>
            <person name="Micklem G."/>
            <person name="Kim H."/>
            <person name="Bhak J."/>
            <person name="Lajeunesse T.C."/>
            <person name="Voolstra C.R."/>
        </authorList>
    </citation>
    <scope>NUCLEOTIDE SEQUENCE [LARGE SCALE GENOMIC DNA]</scope>
    <source>
        <strain evidence="2 3">CCMP2467</strain>
    </source>
</reference>
<organism evidence="2 3">
    <name type="scientific">Symbiodinium microadriaticum</name>
    <name type="common">Dinoflagellate</name>
    <name type="synonym">Zooxanthella microadriatica</name>
    <dbReference type="NCBI Taxonomy" id="2951"/>
    <lineage>
        <taxon>Eukaryota</taxon>
        <taxon>Sar</taxon>
        <taxon>Alveolata</taxon>
        <taxon>Dinophyceae</taxon>
        <taxon>Suessiales</taxon>
        <taxon>Symbiodiniaceae</taxon>
        <taxon>Symbiodinium</taxon>
    </lineage>
</organism>
<evidence type="ECO:0000256" key="1">
    <source>
        <dbReference type="SAM" id="MobiDB-lite"/>
    </source>
</evidence>
<keyword evidence="3" id="KW-1185">Reference proteome</keyword>
<evidence type="ECO:0000313" key="3">
    <source>
        <dbReference type="Proteomes" id="UP000186817"/>
    </source>
</evidence>
<sequence length="307" mass="33423">MAATSVWESKTCNGTRGEHHQRPGLTALPSTAVSWAHYIDAFYVAMQPDVLPMEALHPLKGHLQPQLPLRLRQAEFEMRSARSRAQETVLAVQLGLLLSKRVDEADSQDRLFSCDWKGVLKPDFVRVVALASDTKDCAELQNSEHGLPALGLSSEGRQRLLHNHSNLRTGPLNLAAVDFQKCAASVCTVFGPCSTGGAVTLPVRACSFVAISLPSLVQPKDLFVLAAAQCQRGPDVLTWPVSSQLTELDDDGLVYSVLEGPRLLLGSLDFGRFLKVMVMEQTSTRQAPERGKHGHEKSGSMPIVDPP</sequence>
<accession>A0A1Q9EI61</accession>
<dbReference type="AlphaFoldDB" id="A0A1Q9EI61"/>
<name>A0A1Q9EI61_SYMMI</name>
<dbReference type="Proteomes" id="UP000186817">
    <property type="component" value="Unassembled WGS sequence"/>
</dbReference>
<gene>
    <name evidence="2" type="ORF">AK812_SmicGene9600</name>
</gene>
<dbReference type="EMBL" id="LSRX01000148">
    <property type="protein sequence ID" value="OLQ07057.1"/>
    <property type="molecule type" value="Genomic_DNA"/>
</dbReference>
<feature type="region of interest" description="Disordered" evidence="1">
    <location>
        <begin position="284"/>
        <end position="307"/>
    </location>
</feature>
<proteinExistence type="predicted"/>
<feature type="region of interest" description="Disordered" evidence="1">
    <location>
        <begin position="1"/>
        <end position="25"/>
    </location>
</feature>
<comment type="caution">
    <text evidence="2">The sequence shown here is derived from an EMBL/GenBank/DDBJ whole genome shotgun (WGS) entry which is preliminary data.</text>
</comment>